<proteinExistence type="predicted"/>
<comment type="caution">
    <text evidence="1">The sequence shown here is derived from an EMBL/GenBank/DDBJ whole genome shotgun (WGS) entry which is preliminary data.</text>
</comment>
<evidence type="ECO:0000313" key="1">
    <source>
        <dbReference type="EMBL" id="KAL1491445.1"/>
    </source>
</evidence>
<dbReference type="EMBL" id="JBDJPC010000009">
    <property type="protein sequence ID" value="KAL1491445.1"/>
    <property type="molecule type" value="Genomic_DNA"/>
</dbReference>
<keyword evidence="2" id="KW-1185">Reference proteome</keyword>
<protein>
    <submittedName>
        <fullName evidence="1">Uncharacterized protein</fullName>
    </submittedName>
</protein>
<gene>
    <name evidence="1" type="ORF">ABEB36_012043</name>
</gene>
<reference evidence="1 2" key="1">
    <citation type="submission" date="2024-05" db="EMBL/GenBank/DDBJ databases">
        <title>Genetic variation in Jamaican populations of the coffee berry borer (Hypothenemus hampei).</title>
        <authorList>
            <person name="Errbii M."/>
            <person name="Myrie A."/>
        </authorList>
    </citation>
    <scope>NUCLEOTIDE SEQUENCE [LARGE SCALE GENOMIC DNA]</scope>
    <source>
        <strain evidence="1">JA-Hopewell-2020-01-JO</strain>
        <tissue evidence="1">Whole body</tissue>
    </source>
</reference>
<name>A0ABD1EA21_HYPHA</name>
<accession>A0ABD1EA21</accession>
<dbReference type="AlphaFoldDB" id="A0ABD1EA21"/>
<evidence type="ECO:0000313" key="2">
    <source>
        <dbReference type="Proteomes" id="UP001566132"/>
    </source>
</evidence>
<organism evidence="1 2">
    <name type="scientific">Hypothenemus hampei</name>
    <name type="common">Coffee berry borer</name>
    <dbReference type="NCBI Taxonomy" id="57062"/>
    <lineage>
        <taxon>Eukaryota</taxon>
        <taxon>Metazoa</taxon>
        <taxon>Ecdysozoa</taxon>
        <taxon>Arthropoda</taxon>
        <taxon>Hexapoda</taxon>
        <taxon>Insecta</taxon>
        <taxon>Pterygota</taxon>
        <taxon>Neoptera</taxon>
        <taxon>Endopterygota</taxon>
        <taxon>Coleoptera</taxon>
        <taxon>Polyphaga</taxon>
        <taxon>Cucujiformia</taxon>
        <taxon>Curculionidae</taxon>
        <taxon>Scolytinae</taxon>
        <taxon>Hypothenemus</taxon>
    </lineage>
</organism>
<sequence>MATLGIKLIRTNMPPPKRILKNLEPLQTNNKKLVAQDIYYSSVLQDEERGPVHERLGANKQIRLRPLMPLGTNTSTVLPKHRLLKRIKYQKKQLYQTLYKGNRAQARLDRLRAEFIAKRSPIKLKRLTNTQTAANLTIQVPNTSSQSKFNPFNDSMPNRFRMYLDPTIQSLIKLMQEEYENFGGTLFPVPVIKPNTTAISISDRFSSLV</sequence>
<dbReference type="Proteomes" id="UP001566132">
    <property type="component" value="Unassembled WGS sequence"/>
</dbReference>